<dbReference type="EMBL" id="QLNQ01000027">
    <property type="protein sequence ID" value="RCK59645.1"/>
    <property type="molecule type" value="Genomic_DNA"/>
</dbReference>
<organism evidence="1 2">
    <name type="scientific">Candida viswanathii</name>
    <dbReference type="NCBI Taxonomy" id="5486"/>
    <lineage>
        <taxon>Eukaryota</taxon>
        <taxon>Fungi</taxon>
        <taxon>Dikarya</taxon>
        <taxon>Ascomycota</taxon>
        <taxon>Saccharomycotina</taxon>
        <taxon>Pichiomycetes</taxon>
        <taxon>Debaryomycetaceae</taxon>
        <taxon>Candida/Lodderomyces clade</taxon>
        <taxon>Candida</taxon>
    </lineage>
</organism>
<gene>
    <name evidence="1" type="ORF">Cantr_07341</name>
</gene>
<dbReference type="Proteomes" id="UP000253472">
    <property type="component" value="Unassembled WGS sequence"/>
</dbReference>
<reference evidence="1 2" key="1">
    <citation type="submission" date="2018-06" db="EMBL/GenBank/DDBJ databases">
        <title>Whole genome sequencing of Candida tropicalis (genome annotated by CSBL at Korea University).</title>
        <authorList>
            <person name="Ahn J."/>
        </authorList>
    </citation>
    <scope>NUCLEOTIDE SEQUENCE [LARGE SCALE GENOMIC DNA]</scope>
    <source>
        <strain evidence="1 2">ATCC 20962</strain>
    </source>
</reference>
<protein>
    <submittedName>
        <fullName evidence="1">Uncharacterized protein</fullName>
    </submittedName>
</protein>
<dbReference type="OrthoDB" id="4011042at2759"/>
<accession>A0A367Y182</accession>
<evidence type="ECO:0000313" key="2">
    <source>
        <dbReference type="Proteomes" id="UP000253472"/>
    </source>
</evidence>
<comment type="caution">
    <text evidence="1">The sequence shown here is derived from an EMBL/GenBank/DDBJ whole genome shotgun (WGS) entry which is preliminary data.</text>
</comment>
<sequence>MSTLCGSFPGLLQIYHDALFDLVATYDLYLSYKIRQIVTLLNLEFNLSESTKQKLEKGWMVLQNSIMLKEQQLWNHRKLLNETMSMMVNQGYITKKQLFEFNHNIVYELQMVQLKFDDLIESGSEDLVVIDGSTGDAQEIYIELLSLDANPELFSRIWILHGRLINKYYIVKRKLKKSWLPYAD</sequence>
<dbReference type="AlphaFoldDB" id="A0A367Y182"/>
<evidence type="ECO:0000313" key="1">
    <source>
        <dbReference type="EMBL" id="RCK59645.1"/>
    </source>
</evidence>
<keyword evidence="2" id="KW-1185">Reference proteome</keyword>
<proteinExistence type="predicted"/>
<name>A0A367Y182_9ASCO</name>